<dbReference type="PANTHER" id="PTHR43643:SF6">
    <property type="entry name" value="HISTIDINOL-PHOSPHATE AMINOTRANSFERASE"/>
    <property type="match status" value="1"/>
</dbReference>
<dbReference type="AlphaFoldDB" id="A0A4V3CTC3"/>
<keyword evidence="13" id="KW-1185">Reference proteome</keyword>
<organism evidence="12 13">
    <name type="scientific">Roseateles toxinivorans</name>
    <dbReference type="NCBI Taxonomy" id="270368"/>
    <lineage>
        <taxon>Bacteria</taxon>
        <taxon>Pseudomonadati</taxon>
        <taxon>Pseudomonadota</taxon>
        <taxon>Betaproteobacteria</taxon>
        <taxon>Burkholderiales</taxon>
        <taxon>Sphaerotilaceae</taxon>
        <taxon>Roseateles</taxon>
    </lineage>
</organism>
<feature type="region of interest" description="Disordered" evidence="10">
    <location>
        <begin position="1"/>
        <end position="22"/>
    </location>
</feature>
<evidence type="ECO:0000313" key="12">
    <source>
        <dbReference type="EMBL" id="TDP71187.1"/>
    </source>
</evidence>
<dbReference type="InterPro" id="IPR050106">
    <property type="entry name" value="HistidinolP_aminotransfase"/>
</dbReference>
<evidence type="ECO:0000313" key="13">
    <source>
        <dbReference type="Proteomes" id="UP000295361"/>
    </source>
</evidence>
<evidence type="ECO:0000256" key="1">
    <source>
        <dbReference type="ARBA" id="ARBA00005011"/>
    </source>
</evidence>
<dbReference type="InterPro" id="IPR015421">
    <property type="entry name" value="PyrdxlP-dep_Trfase_major"/>
</dbReference>
<keyword evidence="6 12" id="KW-0808">Transferase</keyword>
<comment type="similarity">
    <text evidence="2">Belongs to the class-II pyridoxal-phosphate-dependent aminotransferase family. Histidinol-phosphate aminotransferase subfamily.</text>
</comment>
<evidence type="ECO:0000256" key="4">
    <source>
        <dbReference type="ARBA" id="ARBA00022576"/>
    </source>
</evidence>
<evidence type="ECO:0000256" key="2">
    <source>
        <dbReference type="ARBA" id="ARBA00007970"/>
    </source>
</evidence>
<dbReference type="RefSeq" id="WP_133700982.1">
    <property type="nucleotide sequence ID" value="NZ_SNXS01000003.1"/>
</dbReference>
<evidence type="ECO:0000259" key="11">
    <source>
        <dbReference type="Pfam" id="PF00155"/>
    </source>
</evidence>
<dbReference type="GO" id="GO:0004400">
    <property type="term" value="F:histidinol-phosphate transaminase activity"/>
    <property type="evidence" value="ECO:0007669"/>
    <property type="project" value="UniProtKB-EC"/>
</dbReference>
<keyword evidence="7" id="KW-0663">Pyridoxal phosphate</keyword>
<evidence type="ECO:0000256" key="10">
    <source>
        <dbReference type="SAM" id="MobiDB-lite"/>
    </source>
</evidence>
<keyword evidence="8" id="KW-0368">Histidine biosynthesis</keyword>
<dbReference type="SUPFAM" id="SSF53383">
    <property type="entry name" value="PLP-dependent transferases"/>
    <property type="match status" value="1"/>
</dbReference>
<dbReference type="InterPro" id="IPR015422">
    <property type="entry name" value="PyrdxlP-dep_Trfase_small"/>
</dbReference>
<comment type="pathway">
    <text evidence="1">Amino-acid biosynthesis; L-histidine biosynthesis; L-histidine from 5-phospho-alpha-D-ribose 1-diphosphate: step 7/9.</text>
</comment>
<proteinExistence type="inferred from homology"/>
<dbReference type="InParanoid" id="A0A4V3CTC3"/>
<protein>
    <recommendedName>
        <fullName evidence="3">histidinol-phosphate transaminase</fullName>
        <ecNumber evidence="3">2.6.1.9</ecNumber>
    </recommendedName>
</protein>
<dbReference type="Proteomes" id="UP000295361">
    <property type="component" value="Unassembled WGS sequence"/>
</dbReference>
<evidence type="ECO:0000256" key="3">
    <source>
        <dbReference type="ARBA" id="ARBA00012748"/>
    </source>
</evidence>
<dbReference type="EMBL" id="SNXS01000003">
    <property type="protein sequence ID" value="TDP71187.1"/>
    <property type="molecule type" value="Genomic_DNA"/>
</dbReference>
<dbReference type="EC" id="2.6.1.9" evidence="3"/>
<comment type="caution">
    <text evidence="12">The sequence shown here is derived from an EMBL/GenBank/DDBJ whole genome shotgun (WGS) entry which is preliminary data.</text>
</comment>
<keyword evidence="4 12" id="KW-0032">Aminotransferase</keyword>
<evidence type="ECO:0000256" key="7">
    <source>
        <dbReference type="ARBA" id="ARBA00022898"/>
    </source>
</evidence>
<dbReference type="Pfam" id="PF00155">
    <property type="entry name" value="Aminotran_1_2"/>
    <property type="match status" value="1"/>
</dbReference>
<comment type="catalytic activity">
    <reaction evidence="9">
        <text>L-histidinol phosphate + 2-oxoglutarate = 3-(imidazol-4-yl)-2-oxopropyl phosphate + L-glutamate</text>
        <dbReference type="Rhea" id="RHEA:23744"/>
        <dbReference type="ChEBI" id="CHEBI:16810"/>
        <dbReference type="ChEBI" id="CHEBI:29985"/>
        <dbReference type="ChEBI" id="CHEBI:57766"/>
        <dbReference type="ChEBI" id="CHEBI:57980"/>
        <dbReference type="EC" id="2.6.1.9"/>
    </reaction>
</comment>
<gene>
    <name evidence="12" type="ORF">DES47_103165</name>
</gene>
<evidence type="ECO:0000256" key="8">
    <source>
        <dbReference type="ARBA" id="ARBA00023102"/>
    </source>
</evidence>
<accession>A0A4V3CTC3</accession>
<dbReference type="CDD" id="cd00609">
    <property type="entry name" value="AAT_like"/>
    <property type="match status" value="1"/>
</dbReference>
<feature type="domain" description="Aminotransferase class I/classII large" evidence="11">
    <location>
        <begin position="17"/>
        <end position="308"/>
    </location>
</feature>
<dbReference type="PANTHER" id="PTHR43643">
    <property type="entry name" value="HISTIDINOL-PHOSPHATE AMINOTRANSFERASE 2"/>
    <property type="match status" value="1"/>
</dbReference>
<dbReference type="Gene3D" id="3.40.640.10">
    <property type="entry name" value="Type I PLP-dependent aspartate aminotransferase-like (Major domain)"/>
    <property type="match status" value="1"/>
</dbReference>
<evidence type="ECO:0000256" key="9">
    <source>
        <dbReference type="ARBA" id="ARBA00047481"/>
    </source>
</evidence>
<dbReference type="InterPro" id="IPR015424">
    <property type="entry name" value="PyrdxlP-dep_Trfase"/>
</dbReference>
<evidence type="ECO:0000256" key="5">
    <source>
        <dbReference type="ARBA" id="ARBA00022605"/>
    </source>
</evidence>
<dbReference type="InterPro" id="IPR004839">
    <property type="entry name" value="Aminotransferase_I/II_large"/>
</dbReference>
<reference evidence="12 13" key="1">
    <citation type="submission" date="2019-03" db="EMBL/GenBank/DDBJ databases">
        <title>Genomic Encyclopedia of Type Strains, Phase IV (KMG-IV): sequencing the most valuable type-strain genomes for metagenomic binning, comparative biology and taxonomic classification.</title>
        <authorList>
            <person name="Goeker M."/>
        </authorList>
    </citation>
    <scope>NUCLEOTIDE SEQUENCE [LARGE SCALE GENOMIC DNA]</scope>
    <source>
        <strain evidence="12 13">DSM 16998</strain>
    </source>
</reference>
<dbReference type="OrthoDB" id="9813612at2"/>
<dbReference type="Gene3D" id="3.90.1150.10">
    <property type="entry name" value="Aspartate Aminotransferase, domain 1"/>
    <property type="match status" value="1"/>
</dbReference>
<dbReference type="GO" id="GO:0000105">
    <property type="term" value="P:L-histidine biosynthetic process"/>
    <property type="evidence" value="ECO:0007669"/>
    <property type="project" value="UniProtKB-KW"/>
</dbReference>
<dbReference type="GO" id="GO:0030170">
    <property type="term" value="F:pyridoxal phosphate binding"/>
    <property type="evidence" value="ECO:0007669"/>
    <property type="project" value="InterPro"/>
</dbReference>
<keyword evidence="5" id="KW-0028">Amino-acid biosynthesis</keyword>
<evidence type="ECO:0000256" key="6">
    <source>
        <dbReference type="ARBA" id="ARBA00022679"/>
    </source>
</evidence>
<name>A0A4V3CTC3_9BURK</name>
<sequence>MNIHGGNDSGPPPLHDFSTNANPRLPPASLSLALQQADRRHYPDPQYLSLRQHLGAAHGVAPELILPASGGAEAIRRLSLAALLQGLREAWVPAPGFGDYAAAASALGLRLRPYADSAQLLRELTAEALVWICEPCNPTGTSLSSAEIAAIAARAGLCVIDRAYEPLRLHGEAPAIPGNCWQLLCPNKALGHTGVRAAYLIAPDGGALTRRVQLLAASWVLSAEGQALLMQLHRPEIQTWLAESRAQLRVWTAEQRALLAALNWLQRDSCTPFWLARPNHPLPDLRRAGIKLRDASSFGLPGWVRIATLPPPSQQALLKELQQ</sequence>